<evidence type="ECO:0000313" key="3">
    <source>
        <dbReference type="Proteomes" id="UP000007879"/>
    </source>
</evidence>
<dbReference type="EnsemblMetazoa" id="Aqu2.1.39692_001">
    <property type="protein sequence ID" value="Aqu2.1.39692_001"/>
    <property type="gene ID" value="Aqu2.1.39692"/>
</dbReference>
<accession>A0A1X7VJQ7</accession>
<reference evidence="3" key="1">
    <citation type="journal article" date="2010" name="Nature">
        <title>The Amphimedon queenslandica genome and the evolution of animal complexity.</title>
        <authorList>
            <person name="Srivastava M."/>
            <person name="Simakov O."/>
            <person name="Chapman J."/>
            <person name="Fahey B."/>
            <person name="Gauthier M.E."/>
            <person name="Mitros T."/>
            <person name="Richards G.S."/>
            <person name="Conaco C."/>
            <person name="Dacre M."/>
            <person name="Hellsten U."/>
            <person name="Larroux C."/>
            <person name="Putnam N.H."/>
            <person name="Stanke M."/>
            <person name="Adamska M."/>
            <person name="Darling A."/>
            <person name="Degnan S.M."/>
            <person name="Oakley T.H."/>
            <person name="Plachetzki D.C."/>
            <person name="Zhai Y."/>
            <person name="Adamski M."/>
            <person name="Calcino A."/>
            <person name="Cummins S.F."/>
            <person name="Goodstein D.M."/>
            <person name="Harris C."/>
            <person name="Jackson D.J."/>
            <person name="Leys S.P."/>
            <person name="Shu S."/>
            <person name="Woodcroft B.J."/>
            <person name="Vervoort M."/>
            <person name="Kosik K.S."/>
            <person name="Manning G."/>
            <person name="Degnan B.M."/>
            <person name="Rokhsar D.S."/>
        </authorList>
    </citation>
    <scope>NUCLEOTIDE SEQUENCE [LARGE SCALE GENOMIC DNA]</scope>
</reference>
<reference evidence="2" key="2">
    <citation type="submission" date="2017-05" db="UniProtKB">
        <authorList>
            <consortium name="EnsemblMetazoa"/>
        </authorList>
    </citation>
    <scope>IDENTIFICATION</scope>
</reference>
<keyword evidence="3" id="KW-1185">Reference proteome</keyword>
<protein>
    <submittedName>
        <fullName evidence="2">Uncharacterized protein</fullName>
    </submittedName>
</protein>
<dbReference type="AlphaFoldDB" id="A0A1X7VJQ7"/>
<dbReference type="OrthoDB" id="371245at2759"/>
<feature type="chain" id="PRO_5013095576" evidence="1">
    <location>
        <begin position="20"/>
        <end position="356"/>
    </location>
</feature>
<evidence type="ECO:0000313" key="2">
    <source>
        <dbReference type="EnsemblMetazoa" id="Aqu2.1.39692_001"/>
    </source>
</evidence>
<organism evidence="2">
    <name type="scientific">Amphimedon queenslandica</name>
    <name type="common">Sponge</name>
    <dbReference type="NCBI Taxonomy" id="400682"/>
    <lineage>
        <taxon>Eukaryota</taxon>
        <taxon>Metazoa</taxon>
        <taxon>Porifera</taxon>
        <taxon>Demospongiae</taxon>
        <taxon>Heteroscleromorpha</taxon>
        <taxon>Haplosclerida</taxon>
        <taxon>Niphatidae</taxon>
        <taxon>Amphimedon</taxon>
    </lineage>
</organism>
<evidence type="ECO:0000256" key="1">
    <source>
        <dbReference type="SAM" id="SignalP"/>
    </source>
</evidence>
<dbReference type="EnsemblMetazoa" id="XM_019993335.1">
    <property type="protein sequence ID" value="XP_019848894.1"/>
    <property type="gene ID" value="LOC109580295"/>
</dbReference>
<keyword evidence="1" id="KW-0732">Signal</keyword>
<feature type="signal peptide" evidence="1">
    <location>
        <begin position="1"/>
        <end position="19"/>
    </location>
</feature>
<dbReference type="InParanoid" id="A0A1X7VJQ7"/>
<dbReference type="Proteomes" id="UP000007879">
    <property type="component" value="Unassembled WGS sequence"/>
</dbReference>
<sequence length="356" mass="39192">MLLLVPLVLFIVEMSLSHAFIHHFGIDAFDVSVHVEYDSACSTNSNFSQIVNVPRGSSLLNVLEHSNQLYPVFNGFKVLYIANSTYLLTSINSDSVTPSCHWTVKTDPPTINPSITDERIYIVTVDGITNLSPLGLNNVYVTNIGMTVKFVLETVPDYPEKKVHKQEWLNKLKGINMTDLQQSAPNISVQYEVTGTTSICPLPSFAGRREIPSTPLTLSIPAGASALNVMEAAVNLEPAHNFILKNIFGKYYIVDSIGGSSTSGCVWCGYFTPLAGPPAAPSYLLTADINNFIIPLSGGALTMHYDTSCSAALDHFKRGILDFKIPLPPHYNPFMVFREEEELMKKKVSAHFTDEL</sequence>
<gene>
    <name evidence="2" type="primary">109580295</name>
</gene>
<name>A0A1X7VJQ7_AMPQE</name>
<proteinExistence type="predicted"/>